<feature type="transmembrane region" description="Helical" evidence="1">
    <location>
        <begin position="12"/>
        <end position="42"/>
    </location>
</feature>
<sequence length="258" mass="30145">MRHKKSCPFRTASFFIFILSFIIGFKIILVFMKHFFLLVFFVSFCSFSQNSPEIKVLDSLYREDQFYLGITYNILNNRPQGVSQNSTSGSIFLGALRDIPINKLRTFALAPGIGFTYSNFKQNLLIKNIGLTIDYSIIPKDEIYDKNRFSLVTLDIPLELRWRNSTPQSHRFWRIYGGIKASYVLYNQSQFINSKYEYKVVNNPDFNKFLYSVYLTAGYNSGNFYVSYGLNDFFKKSLFTESSQKIRSLNLGLMFYIL</sequence>
<evidence type="ECO:0000256" key="1">
    <source>
        <dbReference type="SAM" id="Phobius"/>
    </source>
</evidence>
<name>A0AA94F660_9FLAO</name>
<keyword evidence="1" id="KW-0812">Transmembrane</keyword>
<evidence type="ECO:0000259" key="2">
    <source>
        <dbReference type="Pfam" id="PF13568"/>
    </source>
</evidence>
<keyword evidence="1" id="KW-0472">Membrane</keyword>
<organism evidence="3">
    <name type="scientific">Flavobacterium columnare</name>
    <dbReference type="NCBI Taxonomy" id="996"/>
    <lineage>
        <taxon>Bacteria</taxon>
        <taxon>Pseudomonadati</taxon>
        <taxon>Bacteroidota</taxon>
        <taxon>Flavobacteriia</taxon>
        <taxon>Flavobacteriales</taxon>
        <taxon>Flavobacteriaceae</taxon>
        <taxon>Flavobacterium</taxon>
    </lineage>
</organism>
<accession>A0AA94F660</accession>
<gene>
    <name evidence="3" type="ORF">EJB19_03280</name>
</gene>
<protein>
    <submittedName>
        <fullName evidence="3">PorT family protein</fullName>
    </submittedName>
</protein>
<dbReference type="EMBL" id="RWGX01000003">
    <property type="protein sequence ID" value="RVU89165.1"/>
    <property type="molecule type" value="Genomic_DNA"/>
</dbReference>
<proteinExistence type="predicted"/>
<dbReference type="InterPro" id="IPR025665">
    <property type="entry name" value="Beta-barrel_OMP_2"/>
</dbReference>
<feature type="domain" description="Outer membrane protein beta-barrel" evidence="2">
    <location>
        <begin position="47"/>
        <end position="234"/>
    </location>
</feature>
<evidence type="ECO:0000313" key="3">
    <source>
        <dbReference type="EMBL" id="RVU89165.1"/>
    </source>
</evidence>
<reference evidence="3" key="1">
    <citation type="submission" date="2018-12" db="EMBL/GenBank/DDBJ databases">
        <title>Draft genome sequence of Flaovobacterium columnare BGFS27 isolated from channel catfish in Alabama.</title>
        <authorList>
            <person name="Cai W."/>
            <person name="Arias C."/>
        </authorList>
    </citation>
    <scope>NUCLEOTIDE SEQUENCE [LARGE SCALE GENOMIC DNA]</scope>
    <source>
        <strain evidence="3">BGFS27</strain>
    </source>
</reference>
<comment type="caution">
    <text evidence="3">The sequence shown here is derived from an EMBL/GenBank/DDBJ whole genome shotgun (WGS) entry which is preliminary data.</text>
</comment>
<dbReference type="Pfam" id="PF13568">
    <property type="entry name" value="OMP_b-brl_2"/>
    <property type="match status" value="1"/>
</dbReference>
<keyword evidence="1" id="KW-1133">Transmembrane helix</keyword>
<dbReference type="AlphaFoldDB" id="A0AA94F660"/>